<dbReference type="EMBL" id="JAAXKY010000124">
    <property type="protein sequence ID" value="NMH80977.1"/>
    <property type="molecule type" value="Genomic_DNA"/>
</dbReference>
<reference evidence="2 3" key="1">
    <citation type="submission" date="2020-04" db="EMBL/GenBank/DDBJ databases">
        <authorList>
            <person name="Klaysubun C."/>
            <person name="Duangmal K."/>
            <person name="Lipun K."/>
        </authorList>
    </citation>
    <scope>NUCLEOTIDE SEQUENCE [LARGE SCALE GENOMIC DNA]</scope>
    <source>
        <strain evidence="2 3">JCM 11839</strain>
    </source>
</reference>
<name>A0ABX1RLX4_9PSEU</name>
<evidence type="ECO:0000313" key="3">
    <source>
        <dbReference type="Proteomes" id="UP001296706"/>
    </source>
</evidence>
<organism evidence="2 3">
    <name type="scientific">Pseudonocardia xinjiangensis</name>
    <dbReference type="NCBI Taxonomy" id="75289"/>
    <lineage>
        <taxon>Bacteria</taxon>
        <taxon>Bacillati</taxon>
        <taxon>Actinomycetota</taxon>
        <taxon>Actinomycetes</taxon>
        <taxon>Pseudonocardiales</taxon>
        <taxon>Pseudonocardiaceae</taxon>
        <taxon>Pseudonocardia</taxon>
    </lineage>
</organism>
<feature type="transmembrane region" description="Helical" evidence="1">
    <location>
        <begin position="86"/>
        <end position="104"/>
    </location>
</feature>
<gene>
    <name evidence="2" type="ORF">HF577_28285</name>
</gene>
<protein>
    <submittedName>
        <fullName evidence="2">Uncharacterized protein</fullName>
    </submittedName>
</protein>
<keyword evidence="1" id="KW-0812">Transmembrane</keyword>
<feature type="transmembrane region" description="Helical" evidence="1">
    <location>
        <begin position="57"/>
        <end position="74"/>
    </location>
</feature>
<keyword evidence="3" id="KW-1185">Reference proteome</keyword>
<evidence type="ECO:0000256" key="1">
    <source>
        <dbReference type="SAM" id="Phobius"/>
    </source>
</evidence>
<evidence type="ECO:0000313" key="2">
    <source>
        <dbReference type="EMBL" id="NMH80977.1"/>
    </source>
</evidence>
<proteinExistence type="predicted"/>
<keyword evidence="1" id="KW-0472">Membrane</keyword>
<dbReference type="RefSeq" id="WP_169399022.1">
    <property type="nucleotide sequence ID" value="NZ_BAAAJH010000003.1"/>
</dbReference>
<dbReference type="Proteomes" id="UP001296706">
    <property type="component" value="Unassembled WGS sequence"/>
</dbReference>
<comment type="caution">
    <text evidence="2">The sequence shown here is derived from an EMBL/GenBank/DDBJ whole genome shotgun (WGS) entry which is preliminary data.</text>
</comment>
<keyword evidence="1" id="KW-1133">Transmembrane helix</keyword>
<sequence>MPRPVVVGLLATVAAFAFNAVPPSWTGTLIGLTVLAAASVGTARLSRSRRWSGRHVVALATGVLTAKTLIGFLAEPLGDVAPLAKYAHNTVFLVGSLALGVWAARRSSTCRSSTALPCGTAGVD</sequence>
<accession>A0ABX1RLX4</accession>
<feature type="transmembrane region" description="Helical" evidence="1">
    <location>
        <begin position="27"/>
        <end position="45"/>
    </location>
</feature>